<keyword evidence="1" id="KW-0812">Transmembrane</keyword>
<dbReference type="AlphaFoldDB" id="A0A1M7ID60"/>
<dbReference type="EMBL" id="FRCP01000009">
    <property type="protein sequence ID" value="SHM38615.1"/>
    <property type="molecule type" value="Genomic_DNA"/>
</dbReference>
<reference evidence="2 3" key="1">
    <citation type="submission" date="2016-11" db="EMBL/GenBank/DDBJ databases">
        <authorList>
            <person name="Jaros S."/>
            <person name="Januszkiewicz K."/>
            <person name="Wedrychowicz H."/>
        </authorList>
    </citation>
    <scope>NUCLEOTIDE SEQUENCE [LARGE SCALE GENOMIC DNA]</scope>
    <source>
        <strain evidence="2 3">DSM 15930</strain>
    </source>
</reference>
<name>A0A1M7ID60_9FIRM</name>
<sequence length="332" mass="37715">MKLIDRYVYAVTEHFQKESKEDVGKELRANIEDMLPENYSDKDVYQVLEKLGSPRKLANEYNPRSRYLIGPGYYDNYLSVLKLVIGICTIVFVGIAILDWAFEPPVDGYTYGNLLNLFIELISAVFGGAIQGALWVTLVFAILERTTGEVDQVPFSNKKWTPDDLPEFPIDNKKKISRVETVFSMFCTVLFTALICVKPQLIAIYTKDDTGGLNATPFFDVERLQSYMVILFVFLVIQFGIFIWKYITGSWNLPLAIVNTIYNVAISILIIVMLSDQALLNTEFLSKIMQYTDGSAQTISTWMNTGKWVFVAVFVVISIWDSISSIIKSLSR</sequence>
<dbReference type="RefSeq" id="WP_073286278.1">
    <property type="nucleotide sequence ID" value="NZ_FRCP01000009.1"/>
</dbReference>
<evidence type="ECO:0000256" key="1">
    <source>
        <dbReference type="SAM" id="Phobius"/>
    </source>
</evidence>
<organism evidence="2 3">
    <name type="scientific">Anaerosporobacter mobilis DSM 15930</name>
    <dbReference type="NCBI Taxonomy" id="1120996"/>
    <lineage>
        <taxon>Bacteria</taxon>
        <taxon>Bacillati</taxon>
        <taxon>Bacillota</taxon>
        <taxon>Clostridia</taxon>
        <taxon>Lachnospirales</taxon>
        <taxon>Lachnospiraceae</taxon>
        <taxon>Anaerosporobacter</taxon>
    </lineage>
</organism>
<gene>
    <name evidence="2" type="ORF">SAMN02746066_01795</name>
</gene>
<dbReference type="Proteomes" id="UP000184038">
    <property type="component" value="Unassembled WGS sequence"/>
</dbReference>
<protein>
    <submittedName>
        <fullName evidence="2">Uncharacterized protein</fullName>
    </submittedName>
</protein>
<evidence type="ECO:0000313" key="3">
    <source>
        <dbReference type="Proteomes" id="UP000184038"/>
    </source>
</evidence>
<feature type="transmembrane region" description="Helical" evidence="1">
    <location>
        <begin position="256"/>
        <end position="275"/>
    </location>
</feature>
<keyword evidence="1" id="KW-1133">Transmembrane helix</keyword>
<feature type="transmembrane region" description="Helical" evidence="1">
    <location>
        <begin position="83"/>
        <end position="102"/>
    </location>
</feature>
<proteinExistence type="predicted"/>
<feature type="transmembrane region" description="Helical" evidence="1">
    <location>
        <begin position="308"/>
        <end position="327"/>
    </location>
</feature>
<feature type="transmembrane region" description="Helical" evidence="1">
    <location>
        <begin position="122"/>
        <end position="143"/>
    </location>
</feature>
<keyword evidence="3" id="KW-1185">Reference proteome</keyword>
<feature type="transmembrane region" description="Helical" evidence="1">
    <location>
        <begin position="182"/>
        <end position="204"/>
    </location>
</feature>
<accession>A0A1M7ID60</accession>
<dbReference type="STRING" id="1120996.SAMN02746066_01795"/>
<feature type="transmembrane region" description="Helical" evidence="1">
    <location>
        <begin position="224"/>
        <end position="244"/>
    </location>
</feature>
<dbReference type="OrthoDB" id="116789at2"/>
<keyword evidence="1" id="KW-0472">Membrane</keyword>
<evidence type="ECO:0000313" key="2">
    <source>
        <dbReference type="EMBL" id="SHM38615.1"/>
    </source>
</evidence>